<protein>
    <submittedName>
        <fullName evidence="3">MlaD family protein</fullName>
    </submittedName>
</protein>
<gene>
    <name evidence="3" type="ORF">GCM10009560_65310</name>
</gene>
<dbReference type="RefSeq" id="WP_343954033.1">
    <property type="nucleotide sequence ID" value="NZ_BAAAHQ010000041.1"/>
</dbReference>
<reference evidence="3 4" key="1">
    <citation type="journal article" date="2019" name="Int. J. Syst. Evol. Microbiol.">
        <title>The Global Catalogue of Microorganisms (GCM) 10K type strain sequencing project: providing services to taxonomists for standard genome sequencing and annotation.</title>
        <authorList>
            <consortium name="The Broad Institute Genomics Platform"/>
            <consortium name="The Broad Institute Genome Sequencing Center for Infectious Disease"/>
            <person name="Wu L."/>
            <person name="Ma J."/>
        </authorList>
    </citation>
    <scope>NUCLEOTIDE SEQUENCE [LARGE SCALE GENOMIC DNA]</scope>
    <source>
        <strain evidence="3 4">JCM 11136</strain>
    </source>
</reference>
<dbReference type="InterPro" id="IPR052336">
    <property type="entry name" value="MlaD_Phospholipid_Transporter"/>
</dbReference>
<dbReference type="Proteomes" id="UP001501578">
    <property type="component" value="Unassembled WGS sequence"/>
</dbReference>
<dbReference type="InterPro" id="IPR003399">
    <property type="entry name" value="Mce/MlaD"/>
</dbReference>
<evidence type="ECO:0000259" key="2">
    <source>
        <dbReference type="Pfam" id="PF02470"/>
    </source>
</evidence>
<sequence>MRLRLKLAALLAVSVLATGYTLVRYARVGADLVEPVYRVAVELPETGGLFEDSEVTYRGVRVGRVESLELTGDGVRATLRLSQSPPIPGAGLRAAVANRSGVGEQYLDLRPAGTARPYLVDGDVIDRRRVILPVPTAALLGDTERLLTSVDPRDVETVVTELERALGPSAPHLRRLIDSGDRLLAGAEQVLPETVTLIEKGERVLDTQLAEGAHLRSFARDLASLTGSLRDGAPDLVATIDGAAPAARSAGRLVDGVAPHLRPLLTHLVVGGQTLSARTAALRQLLIGYPAGVASAFTVVQPDGLHLGLNLNLNVPPPCKRGYEHVERRYPQDTAARAVDHRTGCAEPPGSATGVRGARNAPRPGPPATIPGLREWLAGYDPAVGRERTWQAHLLGPLS</sequence>
<dbReference type="PANTHER" id="PTHR33371">
    <property type="entry name" value="INTERMEMBRANE PHOSPHOLIPID TRANSPORT SYSTEM BINDING PROTEIN MLAD-RELATED"/>
    <property type="match status" value="1"/>
</dbReference>
<dbReference type="Pfam" id="PF02470">
    <property type="entry name" value="MlaD"/>
    <property type="match status" value="1"/>
</dbReference>
<dbReference type="EMBL" id="BAAAHQ010000041">
    <property type="protein sequence ID" value="GAA0948192.1"/>
    <property type="molecule type" value="Genomic_DNA"/>
</dbReference>
<proteinExistence type="predicted"/>
<evidence type="ECO:0000256" key="1">
    <source>
        <dbReference type="SAM" id="MobiDB-lite"/>
    </source>
</evidence>
<keyword evidence="4" id="KW-1185">Reference proteome</keyword>
<organism evidence="3 4">
    <name type="scientific">Nonomuraea longicatena</name>
    <dbReference type="NCBI Taxonomy" id="83682"/>
    <lineage>
        <taxon>Bacteria</taxon>
        <taxon>Bacillati</taxon>
        <taxon>Actinomycetota</taxon>
        <taxon>Actinomycetes</taxon>
        <taxon>Streptosporangiales</taxon>
        <taxon>Streptosporangiaceae</taxon>
        <taxon>Nonomuraea</taxon>
    </lineage>
</organism>
<feature type="domain" description="Mce/MlaD" evidence="2">
    <location>
        <begin position="37"/>
        <end position="111"/>
    </location>
</feature>
<feature type="region of interest" description="Disordered" evidence="1">
    <location>
        <begin position="337"/>
        <end position="371"/>
    </location>
</feature>
<evidence type="ECO:0000313" key="3">
    <source>
        <dbReference type="EMBL" id="GAA0948192.1"/>
    </source>
</evidence>
<accession>A0ABN1QWN3</accession>
<evidence type="ECO:0000313" key="4">
    <source>
        <dbReference type="Proteomes" id="UP001501578"/>
    </source>
</evidence>
<dbReference type="NCBIfam" id="TIGR00996">
    <property type="entry name" value="Mtu_fam_mce"/>
    <property type="match status" value="1"/>
</dbReference>
<name>A0ABN1QWN3_9ACTN</name>
<dbReference type="PANTHER" id="PTHR33371:SF16">
    <property type="entry name" value="MCE-FAMILY PROTEIN MCE3F"/>
    <property type="match status" value="1"/>
</dbReference>
<dbReference type="InterPro" id="IPR005693">
    <property type="entry name" value="Mce"/>
</dbReference>
<comment type="caution">
    <text evidence="3">The sequence shown here is derived from an EMBL/GenBank/DDBJ whole genome shotgun (WGS) entry which is preliminary data.</text>
</comment>